<evidence type="ECO:0000256" key="8">
    <source>
        <dbReference type="ARBA" id="ARBA00023159"/>
    </source>
</evidence>
<dbReference type="GO" id="GO:0005634">
    <property type="term" value="C:nucleus"/>
    <property type="evidence" value="ECO:0007669"/>
    <property type="project" value="UniProtKB-UniRule"/>
</dbReference>
<keyword evidence="14" id="KW-0539">Nucleus</keyword>
<keyword evidence="7" id="KW-0496">Mitochondrion</keyword>
<evidence type="ECO:0000259" key="17">
    <source>
        <dbReference type="PROSITE" id="PS50118"/>
    </source>
</evidence>
<feature type="compositionally biased region" description="Basic residues" evidence="16">
    <location>
        <begin position="226"/>
        <end position="256"/>
    </location>
</feature>
<evidence type="ECO:0000256" key="11">
    <source>
        <dbReference type="ARBA" id="ARBA00040582"/>
    </source>
</evidence>
<keyword evidence="2" id="KW-0597">Phosphoprotein</keyword>
<evidence type="ECO:0000313" key="21">
    <source>
        <dbReference type="Proteomes" id="UP000752171"/>
    </source>
</evidence>
<feature type="DNA-binding region" description="HMG box" evidence="14">
    <location>
        <begin position="151"/>
        <end position="215"/>
    </location>
</feature>
<evidence type="ECO:0000256" key="1">
    <source>
        <dbReference type="ARBA" id="ARBA00004436"/>
    </source>
</evidence>
<dbReference type="GO" id="GO:0003677">
    <property type="term" value="F:DNA binding"/>
    <property type="evidence" value="ECO:0007669"/>
    <property type="project" value="UniProtKB-UniRule"/>
</dbReference>
<evidence type="ECO:0000256" key="15">
    <source>
        <dbReference type="SAM" id="Coils"/>
    </source>
</evidence>
<keyword evidence="9" id="KW-0804">Transcription</keyword>
<evidence type="ECO:0000256" key="10">
    <source>
        <dbReference type="ARBA" id="ARBA00023271"/>
    </source>
</evidence>
<dbReference type="Proteomes" id="UP000694621">
    <property type="component" value="Unplaced"/>
</dbReference>
<keyword evidence="8" id="KW-0010">Activator</keyword>
<evidence type="ECO:0000256" key="14">
    <source>
        <dbReference type="PROSITE-ProRule" id="PRU00267"/>
    </source>
</evidence>
<feature type="domain" description="HMG box" evidence="17">
    <location>
        <begin position="151"/>
        <end position="215"/>
    </location>
</feature>
<dbReference type="SMART" id="SM00398">
    <property type="entry name" value="HMG"/>
    <property type="match status" value="2"/>
</dbReference>
<evidence type="ECO:0000256" key="7">
    <source>
        <dbReference type="ARBA" id="ARBA00023128"/>
    </source>
</evidence>
<reference evidence="19" key="2">
    <citation type="submission" date="2025-05" db="UniProtKB">
        <authorList>
            <consortium name="Ensembl"/>
        </authorList>
    </citation>
    <scope>IDENTIFICATION</scope>
</reference>
<dbReference type="PANTHER" id="PTHR48112:SF36">
    <property type="entry name" value="TRANSCRIPTION FACTOR A, MITOCHONDRIAL"/>
    <property type="match status" value="1"/>
</dbReference>
<keyword evidence="3" id="KW-0677">Repeat</keyword>
<feature type="compositionally biased region" description="Basic and acidic residues" evidence="16">
    <location>
        <begin position="275"/>
        <end position="292"/>
    </location>
</feature>
<evidence type="ECO:0000313" key="18">
    <source>
        <dbReference type="EMBL" id="KAG9267303.1"/>
    </source>
</evidence>
<dbReference type="AlphaFoldDB" id="A0A8B9HCK3"/>
<dbReference type="GO" id="GO:0042645">
    <property type="term" value="C:mitochondrial nucleoid"/>
    <property type="evidence" value="ECO:0007669"/>
    <property type="project" value="UniProtKB-SubCell"/>
</dbReference>
<keyword evidence="5" id="KW-0805">Transcription regulation</keyword>
<evidence type="ECO:0000256" key="9">
    <source>
        <dbReference type="ARBA" id="ARBA00023163"/>
    </source>
</evidence>
<comment type="subcellular location">
    <subcellularLocation>
        <location evidence="1">Mitochondrion matrix</location>
        <location evidence="1">Mitochondrion nucleoid</location>
    </subcellularLocation>
</comment>
<proteinExistence type="predicted"/>
<dbReference type="GeneID" id="103030287"/>
<keyword evidence="6 14" id="KW-0238">DNA-binding</keyword>
<organism evidence="19 20">
    <name type="scientific">Astyanax mexicanus</name>
    <name type="common">Blind cave fish</name>
    <name type="synonym">Astyanax fasciatus mexicanus</name>
    <dbReference type="NCBI Taxonomy" id="7994"/>
    <lineage>
        <taxon>Eukaryota</taxon>
        <taxon>Metazoa</taxon>
        <taxon>Chordata</taxon>
        <taxon>Craniata</taxon>
        <taxon>Vertebrata</taxon>
        <taxon>Euteleostomi</taxon>
        <taxon>Actinopterygii</taxon>
        <taxon>Neopterygii</taxon>
        <taxon>Teleostei</taxon>
        <taxon>Ostariophysi</taxon>
        <taxon>Characiformes</taxon>
        <taxon>Characoidei</taxon>
        <taxon>Acestrorhamphidae</taxon>
        <taxon>Acestrorhamphinae</taxon>
        <taxon>Astyanax</taxon>
    </lineage>
</organism>
<dbReference type="PANTHER" id="PTHR48112">
    <property type="entry name" value="HIGH MOBILITY GROUP PROTEIN DSP1"/>
    <property type="match status" value="1"/>
</dbReference>
<keyword evidence="15" id="KW-0175">Coiled coil</keyword>
<dbReference type="Proteomes" id="UP000752171">
    <property type="component" value="Unassembled WGS sequence"/>
</dbReference>
<feature type="compositionally biased region" description="Low complexity" evidence="16">
    <location>
        <begin position="293"/>
        <end position="304"/>
    </location>
</feature>
<keyword evidence="10" id="KW-1135">Mitochondrion nucleoid</keyword>
<feature type="region of interest" description="Disordered" evidence="16">
    <location>
        <begin position="225"/>
        <end position="304"/>
    </location>
</feature>
<evidence type="ECO:0000256" key="12">
    <source>
        <dbReference type="ARBA" id="ARBA00045216"/>
    </source>
</evidence>
<dbReference type="Gene3D" id="1.10.30.10">
    <property type="entry name" value="High mobility group box domain"/>
    <property type="match status" value="2"/>
</dbReference>
<evidence type="ECO:0000256" key="3">
    <source>
        <dbReference type="ARBA" id="ARBA00022737"/>
    </source>
</evidence>
<dbReference type="SUPFAM" id="SSF47095">
    <property type="entry name" value="HMG-box"/>
    <property type="match status" value="2"/>
</dbReference>
<feature type="domain" description="HMG box" evidence="17">
    <location>
        <begin position="46"/>
        <end position="114"/>
    </location>
</feature>
<feature type="compositionally biased region" description="Basic residues" evidence="16">
    <location>
        <begin position="130"/>
        <end position="143"/>
    </location>
</feature>
<comment type="subunit">
    <text evidence="13">Monomer; binds DNA as a monomer. Homodimer. Component of the mitochondrial transcription initiation complex, composed at least of TFB2M, TFAM and POLRMT. In this complex TFAM recruits POLRMT to the promoter whereas TFB2M induces structural changes in POLRMT to enable promoter opening and trapping of the DNA non-template strand. Upon metabolic stress, forms a complex composed of FOXO3, SIRT3, TFAM and POLRMT. Interacts with TFB1M and TFB2M. Interacts with CLPX; this enhances DNA-binding.</text>
</comment>
<feature type="DNA-binding region" description="HMG box" evidence="14">
    <location>
        <begin position="46"/>
        <end position="114"/>
    </location>
</feature>
<evidence type="ECO:0000313" key="19">
    <source>
        <dbReference type="Ensembl" id="ENSAMXP00005008292.1"/>
    </source>
</evidence>
<dbReference type="Pfam" id="PF09011">
    <property type="entry name" value="HMG_box_2"/>
    <property type="match status" value="1"/>
</dbReference>
<dbReference type="InterPro" id="IPR009071">
    <property type="entry name" value="HMG_box_dom"/>
</dbReference>
<evidence type="ECO:0000256" key="6">
    <source>
        <dbReference type="ARBA" id="ARBA00023125"/>
    </source>
</evidence>
<dbReference type="InterPro" id="IPR050342">
    <property type="entry name" value="HMGB"/>
</dbReference>
<feature type="coiled-coil region" evidence="15">
    <location>
        <begin position="197"/>
        <end position="224"/>
    </location>
</feature>
<evidence type="ECO:0000256" key="4">
    <source>
        <dbReference type="ARBA" id="ARBA00022946"/>
    </source>
</evidence>
<name>A0A8B9HCK3_ASTMX</name>
<evidence type="ECO:0000256" key="16">
    <source>
        <dbReference type="SAM" id="MobiDB-lite"/>
    </source>
</evidence>
<protein>
    <recommendedName>
        <fullName evidence="11">Transcription factor A, mitochondrial</fullName>
    </recommendedName>
</protein>
<evidence type="ECO:0000256" key="13">
    <source>
        <dbReference type="ARBA" id="ARBA00046467"/>
    </source>
</evidence>
<dbReference type="CTD" id="7019"/>
<dbReference type="EMBL" id="JAICCE010000015">
    <property type="protein sequence ID" value="KAG9267303.1"/>
    <property type="molecule type" value="Genomic_DNA"/>
</dbReference>
<dbReference type="OrthoDB" id="5550281at2759"/>
<feature type="region of interest" description="Disordered" evidence="16">
    <location>
        <begin position="126"/>
        <end position="151"/>
    </location>
</feature>
<gene>
    <name evidence="18" type="primary">TFAM</name>
    <name evidence="18" type="ORF">AMEX_G18131</name>
</gene>
<sequence length="304" mass="34019">MAPFGLISVGNALVRSLGLFSSAATLRCSSIAPALKLFCTSAESRPKSPISAYSYYMKAQFGVFKRQYPGTTQVDIVKKIAQQWNILTPEQKRPFEELSSASKEQYKVNLKNYMEQLTPAQAKALEEKKRQKTAKRNSIRKKREQNSLGKPKGCRTAFNIFMAEHFEEAKGNTLPDKMRNLQETWKSFDASQKQVYVQLAEDDKVRYKNEIKVWEEHMSELGKEHLIRKKVQKKTAVKKDSKKKAKVKKSTAKGRTAKGSTAKGRTAKGSTAKGSTEKGSTEKESTAKESTVKGKAGRPAAKRA</sequence>
<evidence type="ECO:0000256" key="5">
    <source>
        <dbReference type="ARBA" id="ARBA00023015"/>
    </source>
</evidence>
<accession>A0A8B9HCK3</accession>
<dbReference type="Pfam" id="PF00505">
    <property type="entry name" value="HMG_box"/>
    <property type="match status" value="1"/>
</dbReference>
<dbReference type="GO" id="GO:0006357">
    <property type="term" value="P:regulation of transcription by RNA polymerase II"/>
    <property type="evidence" value="ECO:0007669"/>
    <property type="project" value="TreeGrafter"/>
</dbReference>
<dbReference type="KEGG" id="amex:103030287"/>
<evidence type="ECO:0000313" key="20">
    <source>
        <dbReference type="Proteomes" id="UP000694621"/>
    </source>
</evidence>
<comment type="function">
    <text evidence="12">Binds to the mitochondrial light strand promoter and functions in mitochondrial transcription regulation. Component of the mitochondrial transcription initiation complex, composed at least of TFB2M, TFAM and POLRMT that is required for basal transcription of mitochondrial DNA. In this complex, TFAM recruits POLRMT to a specific promoter whereas TFB2M induces structural changes in POLRMT to enable promoter opening and trapping of the DNA non-template strand. Required for accurate and efficient promoter recognition by the mitochondrial RNA polymerase. Promotes transcription initiation from the HSP1 and the light strand promoter by binding immediately upstream of transcriptional start sites. Is able to unwind DNA. Bends the mitochondrial light strand promoter DNA into a U-turn shape via its HMG boxes. Required for maintenance of normal levels of mitochondrial DNA. May play a role in organizing and compacting mitochondrial DNA.</text>
</comment>
<dbReference type="InterPro" id="IPR036910">
    <property type="entry name" value="HMG_box_dom_sf"/>
</dbReference>
<dbReference type="Ensembl" id="ENSAMXT00005009298.1">
    <property type="protein sequence ID" value="ENSAMXP00005008292.1"/>
    <property type="gene ID" value="ENSAMXG00005004848.1"/>
</dbReference>
<reference evidence="18 21" key="1">
    <citation type="submission" date="2021-07" db="EMBL/GenBank/DDBJ databases">
        <authorList>
            <person name="Imarazene B."/>
            <person name="Zahm M."/>
            <person name="Klopp C."/>
            <person name="Cabau C."/>
            <person name="Beille S."/>
            <person name="Jouanno E."/>
            <person name="Castinel A."/>
            <person name="Lluch J."/>
            <person name="Gil L."/>
            <person name="Kuchtly C."/>
            <person name="Lopez Roques C."/>
            <person name="Donnadieu C."/>
            <person name="Parrinello H."/>
            <person name="Journot L."/>
            <person name="Du K."/>
            <person name="Schartl M."/>
            <person name="Retaux S."/>
            <person name="Guiguen Y."/>
        </authorList>
    </citation>
    <scope>NUCLEOTIDE SEQUENCE [LARGE SCALE GENOMIC DNA]</scope>
    <source>
        <strain evidence="18">Pach_M1</strain>
        <tissue evidence="18">Testis</tissue>
    </source>
</reference>
<keyword evidence="4" id="KW-0809">Transit peptide</keyword>
<dbReference type="PROSITE" id="PS50118">
    <property type="entry name" value="HMG_BOX_2"/>
    <property type="match status" value="2"/>
</dbReference>
<evidence type="ECO:0000256" key="2">
    <source>
        <dbReference type="ARBA" id="ARBA00022553"/>
    </source>
</evidence>